<protein>
    <recommendedName>
        <fullName evidence="3">DUF485 domain-containing protein</fullName>
    </recommendedName>
</protein>
<dbReference type="PANTHER" id="PTHR38441">
    <property type="entry name" value="INTEGRAL MEMBRANE PROTEIN-RELATED"/>
    <property type="match status" value="1"/>
</dbReference>
<proteinExistence type="predicted"/>
<dbReference type="InterPro" id="IPR007436">
    <property type="entry name" value="DUF485"/>
</dbReference>
<dbReference type="KEGG" id="bmeg:BG04_3203"/>
<gene>
    <name evidence="1" type="ORF">BG04_3203</name>
</gene>
<evidence type="ECO:0000313" key="1">
    <source>
        <dbReference type="EMBL" id="AJI22126.1"/>
    </source>
</evidence>
<dbReference type="AlphaFoldDB" id="A0A0B6AF28"/>
<reference evidence="1 2" key="1">
    <citation type="journal article" date="2015" name="Genome Announc.">
        <title>Complete genome sequences for 35 biothreat assay-relevant bacillus species.</title>
        <authorList>
            <person name="Johnson S.L."/>
            <person name="Daligault H.E."/>
            <person name="Davenport K.W."/>
            <person name="Jaissle J."/>
            <person name="Frey K.G."/>
            <person name="Ladner J.T."/>
            <person name="Broomall S.M."/>
            <person name="Bishop-Lilly K.A."/>
            <person name="Bruce D.C."/>
            <person name="Gibbons H.S."/>
            <person name="Coyne S.R."/>
            <person name="Lo C.C."/>
            <person name="Meincke L."/>
            <person name="Munk A.C."/>
            <person name="Koroleva G.I."/>
            <person name="Rosenzweig C.N."/>
            <person name="Palacios G.F."/>
            <person name="Redden C.L."/>
            <person name="Minogue T.D."/>
            <person name="Chain P.S."/>
        </authorList>
    </citation>
    <scope>NUCLEOTIDE SEQUENCE [LARGE SCALE GENOMIC DNA]</scope>
    <source>
        <strain evidence="2">ATCC 14581 / DSM 32 / JCM 2506 / NBRC 15308 / NCIMB 9376 / NCTC 10342 / NRRL B-14308 / VKM B-512</strain>
    </source>
</reference>
<evidence type="ECO:0008006" key="3">
    <source>
        <dbReference type="Google" id="ProtNLM"/>
    </source>
</evidence>
<evidence type="ECO:0000313" key="2">
    <source>
        <dbReference type="Proteomes" id="UP000031829"/>
    </source>
</evidence>
<name>A0A0B6AF28_PRIM2</name>
<dbReference type="Pfam" id="PF04341">
    <property type="entry name" value="DUF485"/>
    <property type="match status" value="1"/>
</dbReference>
<dbReference type="Proteomes" id="UP000031829">
    <property type="component" value="Chromosome"/>
</dbReference>
<dbReference type="HOGENOM" id="CLU_123372_3_0_9"/>
<accession>A0A0B6AF28</accession>
<dbReference type="EMBL" id="CP009920">
    <property type="protein sequence ID" value="AJI22126.1"/>
    <property type="molecule type" value="Genomic_DNA"/>
</dbReference>
<sequence>MAMNENSLKKVNNASSSPDYTEIAQSASFQKLLKQKRNFILPLSLFFLAFYFTLPILTAYTTVLNKPAFASMTWAWVFAFAQFVMTWTLCILYTKRASKFDELVDTIKKEAAN</sequence>
<organism evidence="1 2">
    <name type="scientific">Priestia megaterium (strain ATCC 14581 / DSM 32 / CCUG 1817 / JCM 2506 / NBRC 15308 / NCIMB 9376 / NCTC 10342 / NRRL B-14308 / VKM B-512 / Ford 19)</name>
    <name type="common">Bacillus megaterium</name>
    <dbReference type="NCBI Taxonomy" id="1348623"/>
    <lineage>
        <taxon>Bacteria</taxon>
        <taxon>Bacillati</taxon>
        <taxon>Bacillota</taxon>
        <taxon>Bacilli</taxon>
        <taxon>Bacillales</taxon>
        <taxon>Bacillaceae</taxon>
        <taxon>Priestia</taxon>
    </lineage>
</organism>
<dbReference type="PANTHER" id="PTHR38441:SF1">
    <property type="entry name" value="MEMBRANE PROTEIN"/>
    <property type="match status" value="1"/>
</dbReference>